<keyword evidence="6 11" id="KW-0645">Protease</keyword>
<dbReference type="NCBIfam" id="NF002759">
    <property type="entry name" value="PRK02813.1"/>
    <property type="match status" value="1"/>
</dbReference>
<evidence type="ECO:0000256" key="6">
    <source>
        <dbReference type="ARBA" id="ARBA00022670"/>
    </source>
</evidence>
<dbReference type="PANTHER" id="PTHR28570">
    <property type="entry name" value="ASPARTYL AMINOPEPTIDASE"/>
    <property type="match status" value="1"/>
</dbReference>
<dbReference type="Pfam" id="PF02127">
    <property type="entry name" value="Peptidase_M18"/>
    <property type="match status" value="1"/>
</dbReference>
<keyword evidence="10 11" id="KW-0482">Metalloprotease</keyword>
<dbReference type="Gene3D" id="3.40.630.10">
    <property type="entry name" value="Zn peptidases"/>
    <property type="match status" value="1"/>
</dbReference>
<dbReference type="VEuPathDB" id="FungiDB:SPRG_02733"/>
<proteinExistence type="inferred from homology"/>
<evidence type="ECO:0000256" key="4">
    <source>
        <dbReference type="ARBA" id="ARBA00011965"/>
    </source>
</evidence>
<evidence type="ECO:0000256" key="8">
    <source>
        <dbReference type="ARBA" id="ARBA00022801"/>
    </source>
</evidence>
<dbReference type="FunFam" id="2.30.250.10:FF:000001">
    <property type="entry name" value="Aspartyl aminopeptidase 1"/>
    <property type="match status" value="1"/>
</dbReference>
<name>A0A067CP48_SAPPC</name>
<dbReference type="GO" id="GO:0005737">
    <property type="term" value="C:cytoplasm"/>
    <property type="evidence" value="ECO:0007669"/>
    <property type="project" value="UniProtKB-ARBA"/>
</dbReference>
<evidence type="ECO:0000313" key="13">
    <source>
        <dbReference type="Proteomes" id="UP000030745"/>
    </source>
</evidence>
<dbReference type="SUPFAM" id="SSF53187">
    <property type="entry name" value="Zn-dependent exopeptidases"/>
    <property type="match status" value="1"/>
</dbReference>
<dbReference type="GO" id="GO:0008270">
    <property type="term" value="F:zinc ion binding"/>
    <property type="evidence" value="ECO:0007669"/>
    <property type="project" value="InterPro"/>
</dbReference>
<comment type="catalytic activity">
    <reaction evidence="1">
        <text>Release of an N-terminal aspartate or glutamate from a peptide, with a preference for aspartate.</text>
        <dbReference type="EC" id="3.4.11.21"/>
    </reaction>
</comment>
<dbReference type="CDD" id="cd05658">
    <property type="entry name" value="M18_DAP"/>
    <property type="match status" value="1"/>
</dbReference>
<dbReference type="EMBL" id="KK583195">
    <property type="protein sequence ID" value="KDO32253.1"/>
    <property type="molecule type" value="Genomic_DNA"/>
</dbReference>
<evidence type="ECO:0000256" key="2">
    <source>
        <dbReference type="ARBA" id="ARBA00001947"/>
    </source>
</evidence>
<evidence type="ECO:0000256" key="10">
    <source>
        <dbReference type="ARBA" id="ARBA00023049"/>
    </source>
</evidence>
<dbReference type="InterPro" id="IPR023358">
    <property type="entry name" value="Peptidase_M18_dom2"/>
</dbReference>
<evidence type="ECO:0000256" key="9">
    <source>
        <dbReference type="ARBA" id="ARBA00022833"/>
    </source>
</evidence>
<evidence type="ECO:0000256" key="11">
    <source>
        <dbReference type="RuleBase" id="RU004386"/>
    </source>
</evidence>
<dbReference type="InterPro" id="IPR001948">
    <property type="entry name" value="Peptidase_M18"/>
</dbReference>
<dbReference type="Gene3D" id="2.30.250.10">
    <property type="entry name" value="Aminopeptidase i, Domain 2"/>
    <property type="match status" value="1"/>
</dbReference>
<dbReference type="RefSeq" id="XP_012196710.1">
    <property type="nucleotide sequence ID" value="XM_012341320.1"/>
</dbReference>
<evidence type="ECO:0000313" key="12">
    <source>
        <dbReference type="EMBL" id="KDO32253.1"/>
    </source>
</evidence>
<dbReference type="SUPFAM" id="SSF101821">
    <property type="entry name" value="Aminopeptidase/glucanase lid domain"/>
    <property type="match status" value="1"/>
</dbReference>
<dbReference type="GO" id="GO:0004177">
    <property type="term" value="F:aminopeptidase activity"/>
    <property type="evidence" value="ECO:0007669"/>
    <property type="project" value="UniProtKB-KW"/>
</dbReference>
<evidence type="ECO:0000256" key="1">
    <source>
        <dbReference type="ARBA" id="ARBA00001335"/>
    </source>
</evidence>
<dbReference type="KEGG" id="spar:SPRG_02733"/>
<evidence type="ECO:0000256" key="5">
    <source>
        <dbReference type="ARBA" id="ARBA00022438"/>
    </source>
</evidence>
<comment type="cofactor">
    <cofactor evidence="2">
        <name>Zn(2+)</name>
        <dbReference type="ChEBI" id="CHEBI:29105"/>
    </cofactor>
</comment>
<dbReference type="Proteomes" id="UP000030745">
    <property type="component" value="Unassembled WGS sequence"/>
</dbReference>
<keyword evidence="9 11" id="KW-0862">Zinc</keyword>
<dbReference type="OMA" id="GPILKVN"/>
<dbReference type="STRING" id="695850.A0A067CP48"/>
<sequence>MSLVPNAKLSATAKQTGQALINFIDKAPSAFHAVYETVQSLKAHGFSQLREDENWDDAIQPNGKYYVTRNQSAVVAFAVGGNYAKGNGFHIVGAHSDSPCLKIKPVSKVESQGSLQVGVETYGGGLWNTWFDRDLGVAGRVFVKDAETSQIAGRLVLINRPIMRIPMLAIHLQDAEARKAFSFNNENHLRPVLATSVMAELTRPKTDADIGAKHHPILLDLLAKELDVNVDQIFDFELSLFDTQGGAIGGLLEEYVFAPRLDNLCCTWLATQSLLKSLPTLETESNVRVAASFDNEEVGSNSLMGAGSNFLQSIITRVSGGSLTGEVARKSMLISADMAHGVHPNYSEKHEVNSRIQMHSGPVIKYNANERYATSGETALLIKELGRRHGLDIQDFVSRQDCGCGSTIGPILATSTGIRTVDMGLAQFSMHSIREQCGTVDLELAIELFSAFYNDFVEIDGSIATDSLLA</sequence>
<dbReference type="OrthoDB" id="9880441at2759"/>
<gene>
    <name evidence="12" type="ORF">SPRG_02733</name>
</gene>
<evidence type="ECO:0000256" key="3">
    <source>
        <dbReference type="ARBA" id="ARBA00008290"/>
    </source>
</evidence>
<dbReference type="AlphaFoldDB" id="A0A067CP48"/>
<dbReference type="EC" id="3.4.11.21" evidence="4"/>
<dbReference type="GeneID" id="24125272"/>
<accession>A0A067CP48</accession>
<dbReference type="PRINTS" id="PR00932">
    <property type="entry name" value="AMINO1PTASE"/>
</dbReference>
<dbReference type="GO" id="GO:0006508">
    <property type="term" value="P:proteolysis"/>
    <property type="evidence" value="ECO:0007669"/>
    <property type="project" value="UniProtKB-KW"/>
</dbReference>
<protein>
    <recommendedName>
        <fullName evidence="4">aspartyl aminopeptidase</fullName>
        <ecNumber evidence="4">3.4.11.21</ecNumber>
    </recommendedName>
</protein>
<keyword evidence="13" id="KW-1185">Reference proteome</keyword>
<dbReference type="PANTHER" id="PTHR28570:SF3">
    <property type="entry name" value="ASPARTYL AMINOPEPTIDASE"/>
    <property type="match status" value="1"/>
</dbReference>
<evidence type="ECO:0000256" key="7">
    <source>
        <dbReference type="ARBA" id="ARBA00022723"/>
    </source>
</evidence>
<reference evidence="12 13" key="1">
    <citation type="journal article" date="2013" name="PLoS Genet.">
        <title>Distinctive expansion of potential virulence genes in the genome of the oomycete fish pathogen Saprolegnia parasitica.</title>
        <authorList>
            <person name="Jiang R.H."/>
            <person name="de Bruijn I."/>
            <person name="Haas B.J."/>
            <person name="Belmonte R."/>
            <person name="Lobach L."/>
            <person name="Christie J."/>
            <person name="van den Ackerveken G."/>
            <person name="Bottin A."/>
            <person name="Bulone V."/>
            <person name="Diaz-Moreno S.M."/>
            <person name="Dumas B."/>
            <person name="Fan L."/>
            <person name="Gaulin E."/>
            <person name="Govers F."/>
            <person name="Grenville-Briggs L.J."/>
            <person name="Horner N.R."/>
            <person name="Levin J.Z."/>
            <person name="Mammella M."/>
            <person name="Meijer H.J."/>
            <person name="Morris P."/>
            <person name="Nusbaum C."/>
            <person name="Oome S."/>
            <person name="Phillips A.J."/>
            <person name="van Rooyen D."/>
            <person name="Rzeszutek E."/>
            <person name="Saraiva M."/>
            <person name="Secombes C.J."/>
            <person name="Seidl M.F."/>
            <person name="Snel B."/>
            <person name="Stassen J.H."/>
            <person name="Sykes S."/>
            <person name="Tripathy S."/>
            <person name="van den Berg H."/>
            <person name="Vega-Arreguin J.C."/>
            <person name="Wawra S."/>
            <person name="Young S.K."/>
            <person name="Zeng Q."/>
            <person name="Dieguez-Uribeondo J."/>
            <person name="Russ C."/>
            <person name="Tyler B.M."/>
            <person name="van West P."/>
        </authorList>
    </citation>
    <scope>NUCLEOTIDE SEQUENCE [LARGE SCALE GENOMIC DNA]</scope>
    <source>
        <strain evidence="12 13">CBS 223.65</strain>
    </source>
</reference>
<keyword evidence="5 11" id="KW-0031">Aminopeptidase</keyword>
<organism evidence="12 13">
    <name type="scientific">Saprolegnia parasitica (strain CBS 223.65)</name>
    <dbReference type="NCBI Taxonomy" id="695850"/>
    <lineage>
        <taxon>Eukaryota</taxon>
        <taxon>Sar</taxon>
        <taxon>Stramenopiles</taxon>
        <taxon>Oomycota</taxon>
        <taxon>Saprolegniomycetes</taxon>
        <taxon>Saprolegniales</taxon>
        <taxon>Saprolegniaceae</taxon>
        <taxon>Saprolegnia</taxon>
    </lineage>
</organism>
<keyword evidence="8 11" id="KW-0378">Hydrolase</keyword>
<comment type="similarity">
    <text evidence="3 11">Belongs to the peptidase M18 family.</text>
</comment>
<dbReference type="GO" id="GO:0008237">
    <property type="term" value="F:metallopeptidase activity"/>
    <property type="evidence" value="ECO:0007669"/>
    <property type="project" value="UniProtKB-KW"/>
</dbReference>
<keyword evidence="7 11" id="KW-0479">Metal-binding</keyword>